<evidence type="ECO:0000313" key="1">
    <source>
        <dbReference type="EMBL" id="TGG39218.1"/>
    </source>
</evidence>
<name>A0A4Z0V764_9BACT</name>
<accession>A0A4Z0V764</accession>
<keyword evidence="2" id="KW-1185">Reference proteome</keyword>
<gene>
    <name evidence="1" type="ORF">EZ315_00255</name>
</gene>
<dbReference type="EMBL" id="SJSA01000001">
    <property type="protein sequence ID" value="TGG39218.1"/>
    <property type="molecule type" value="Genomic_DNA"/>
</dbReference>
<evidence type="ECO:0000313" key="2">
    <source>
        <dbReference type="Proteomes" id="UP000297635"/>
    </source>
</evidence>
<protein>
    <submittedName>
        <fullName evidence="1">Uncharacterized protein</fullName>
    </submittedName>
</protein>
<dbReference type="Proteomes" id="UP000297635">
    <property type="component" value="Unassembled WGS sequence"/>
</dbReference>
<reference evidence="1 2" key="1">
    <citation type="submission" date="2019-02" db="EMBL/GenBank/DDBJ databases">
        <title>Isolation and identification of novel species under the genus Muribaculum.</title>
        <authorList>
            <person name="Miyake S."/>
            <person name="Ding Y."/>
            <person name="Low A."/>
            <person name="Soh M."/>
            <person name="Seedorf H."/>
        </authorList>
    </citation>
    <scope>NUCLEOTIDE SEQUENCE [LARGE SCALE GENOMIC DNA]</scope>
    <source>
        <strain evidence="1 2">TLL-A3</strain>
    </source>
</reference>
<organism evidence="1 2">
    <name type="scientific">Duncaniella freteri</name>
    <dbReference type="NCBI Taxonomy" id="2530391"/>
    <lineage>
        <taxon>Bacteria</taxon>
        <taxon>Pseudomonadati</taxon>
        <taxon>Bacteroidota</taxon>
        <taxon>Bacteroidia</taxon>
        <taxon>Bacteroidales</taxon>
        <taxon>Muribaculaceae</taxon>
        <taxon>Duncaniella</taxon>
    </lineage>
</organism>
<dbReference type="GeneID" id="82148199"/>
<dbReference type="RefSeq" id="WP_135469517.1">
    <property type="nucleotide sequence ID" value="NZ_CASJDB010000009.1"/>
</dbReference>
<dbReference type="AlphaFoldDB" id="A0A4Z0V764"/>
<sequence length="70" mass="8106">MSETDETKKWQTQSVKHKVATVLILDGVPFSYNEESGIMFTAPEFYVEKLKDRLMYAYGCSQKPIINEIK</sequence>
<comment type="caution">
    <text evidence="1">The sequence shown here is derived from an EMBL/GenBank/DDBJ whole genome shotgun (WGS) entry which is preliminary data.</text>
</comment>
<proteinExistence type="predicted"/>